<evidence type="ECO:0000313" key="3">
    <source>
        <dbReference type="Proteomes" id="UP000265703"/>
    </source>
</evidence>
<reference evidence="2 3" key="1">
    <citation type="submission" date="2018-06" db="EMBL/GenBank/DDBJ databases">
        <title>Comparative genomics reveals the genomic features of Rhizophagus irregularis, R. cerebriforme, R. diaphanum and Gigaspora rosea, and their symbiotic lifestyle signature.</title>
        <authorList>
            <person name="Morin E."/>
            <person name="San Clemente H."/>
            <person name="Chen E.C.H."/>
            <person name="De La Providencia I."/>
            <person name="Hainaut M."/>
            <person name="Kuo A."/>
            <person name="Kohler A."/>
            <person name="Murat C."/>
            <person name="Tang N."/>
            <person name="Roy S."/>
            <person name="Loubradou J."/>
            <person name="Henrissat B."/>
            <person name="Grigoriev I.V."/>
            <person name="Corradi N."/>
            <person name="Roux C."/>
            <person name="Martin F.M."/>
        </authorList>
    </citation>
    <scope>NUCLEOTIDE SEQUENCE [LARGE SCALE GENOMIC DNA]</scope>
    <source>
        <strain evidence="2 3">DAOM 227022</strain>
    </source>
</reference>
<accession>A0A397S492</accession>
<evidence type="ECO:0000256" key="1">
    <source>
        <dbReference type="SAM" id="Coils"/>
    </source>
</evidence>
<sequence>MENIELYERIKNNEDIIERMELAYELRRKERTFKEKNGTNVTLCYKCLIPINIEQEKEDLLKEGKEFRSYCMDCEKEIELEINEEVIMRKNSSDEAIEVITLEEEINEEIEEIQEIGDNEIEERRKRSKAFEELLKDLSILMNEERIIEEEGDENERLEGLFIKVMKRIEEEKNKIQCRTKRKKKPIKTRIINELVKNLKGFTRKAIEKRMEKTVRIHKIFKEIEGRKVNDIEDRKRNEMSEEMEINEGEIEERENICIFILLKGKVIQTIKMDKQIEITQRFDKILEEIRELIDELKDKPKENELIIKVSIIELEGIGEIMKEKRDKKYSILRKEWLKTFEN</sequence>
<dbReference type="EMBL" id="QKYT01000828">
    <property type="protein sequence ID" value="RIA81230.1"/>
    <property type="molecule type" value="Genomic_DNA"/>
</dbReference>
<comment type="caution">
    <text evidence="2">The sequence shown here is derived from an EMBL/GenBank/DDBJ whole genome shotgun (WGS) entry which is preliminary data.</text>
</comment>
<name>A0A397S492_9GLOM</name>
<proteinExistence type="predicted"/>
<feature type="coiled-coil region" evidence="1">
    <location>
        <begin position="99"/>
        <end position="161"/>
    </location>
</feature>
<keyword evidence="1" id="KW-0175">Coiled coil</keyword>
<dbReference type="Proteomes" id="UP000265703">
    <property type="component" value="Unassembled WGS sequence"/>
</dbReference>
<dbReference type="OrthoDB" id="2432059at2759"/>
<organism evidence="2 3">
    <name type="scientific">Glomus cerebriforme</name>
    <dbReference type="NCBI Taxonomy" id="658196"/>
    <lineage>
        <taxon>Eukaryota</taxon>
        <taxon>Fungi</taxon>
        <taxon>Fungi incertae sedis</taxon>
        <taxon>Mucoromycota</taxon>
        <taxon>Glomeromycotina</taxon>
        <taxon>Glomeromycetes</taxon>
        <taxon>Glomerales</taxon>
        <taxon>Glomeraceae</taxon>
        <taxon>Glomus</taxon>
    </lineage>
</organism>
<keyword evidence="3" id="KW-1185">Reference proteome</keyword>
<evidence type="ECO:0000313" key="2">
    <source>
        <dbReference type="EMBL" id="RIA81230.1"/>
    </source>
</evidence>
<protein>
    <submittedName>
        <fullName evidence="2">Uncharacterized protein</fullName>
    </submittedName>
</protein>
<gene>
    <name evidence="2" type="ORF">C1645_837341</name>
</gene>
<dbReference type="AlphaFoldDB" id="A0A397S492"/>